<gene>
    <name evidence="1" type="ORF">SAMN05421720_11655</name>
</gene>
<name>A0A1G7GY99_9PROT</name>
<protein>
    <submittedName>
        <fullName evidence="1">Uncharacterized protein</fullName>
    </submittedName>
</protein>
<evidence type="ECO:0000313" key="2">
    <source>
        <dbReference type="Proteomes" id="UP000199412"/>
    </source>
</evidence>
<dbReference type="AlphaFoldDB" id="A0A1G7GY99"/>
<organism evidence="1 2">
    <name type="scientific">Rhodospira trueperi</name>
    <dbReference type="NCBI Taxonomy" id="69960"/>
    <lineage>
        <taxon>Bacteria</taxon>
        <taxon>Pseudomonadati</taxon>
        <taxon>Pseudomonadota</taxon>
        <taxon>Alphaproteobacteria</taxon>
        <taxon>Rhodospirillales</taxon>
        <taxon>Rhodospirillaceae</taxon>
        <taxon>Rhodospira</taxon>
    </lineage>
</organism>
<keyword evidence="2" id="KW-1185">Reference proteome</keyword>
<dbReference type="STRING" id="69960.SAMN05421720_11655"/>
<dbReference type="Proteomes" id="UP000199412">
    <property type="component" value="Unassembled WGS sequence"/>
</dbReference>
<evidence type="ECO:0000313" key="1">
    <source>
        <dbReference type="EMBL" id="SDE93107.1"/>
    </source>
</evidence>
<sequence length="67" mass="7279">MTDPARFADMADPERNPQFRRRWIEPGTDGTAGPAPREVCAPADDPLDHLGTLIATDFRAARAGGCR</sequence>
<proteinExistence type="predicted"/>
<accession>A0A1G7GY99</accession>
<dbReference type="EMBL" id="FNAP01000016">
    <property type="protein sequence ID" value="SDE93107.1"/>
    <property type="molecule type" value="Genomic_DNA"/>
</dbReference>
<reference evidence="1 2" key="1">
    <citation type="submission" date="2016-10" db="EMBL/GenBank/DDBJ databases">
        <authorList>
            <person name="de Groot N.N."/>
        </authorList>
    </citation>
    <scope>NUCLEOTIDE SEQUENCE [LARGE SCALE GENOMIC DNA]</scope>
    <source>
        <strain evidence="1 2">ATCC 700224</strain>
    </source>
</reference>
<dbReference type="RefSeq" id="WP_092787822.1">
    <property type="nucleotide sequence ID" value="NZ_FNAP01000016.1"/>
</dbReference>